<feature type="region of interest" description="Disordered" evidence="1">
    <location>
        <begin position="160"/>
        <end position="224"/>
    </location>
</feature>
<reference evidence="3 4" key="1">
    <citation type="journal article" date="2017" name="ISME J.">
        <title>Grape pomace compost harbors organohalide-respiring Dehalogenimonas species with novel reductive dehalogenase genes.</title>
        <authorList>
            <person name="Yang Y."/>
            <person name="Higgins S.A."/>
            <person name="Yan J."/>
            <person name="Simsir B."/>
            <person name="Chourey K."/>
            <person name="Iyer R."/>
            <person name="Hettich R.L."/>
            <person name="Baldwin B."/>
            <person name="Ogles D.M."/>
            <person name="Loffler F.E."/>
        </authorList>
    </citation>
    <scope>NUCLEOTIDE SEQUENCE [LARGE SCALE GENOMIC DNA]</scope>
    <source>
        <strain evidence="3 4">GP</strain>
    </source>
</reference>
<dbReference type="OrthoDB" id="9813321at2"/>
<evidence type="ECO:0000259" key="2">
    <source>
        <dbReference type="SMART" id="SM00834"/>
    </source>
</evidence>
<feature type="compositionally biased region" description="Acidic residues" evidence="1">
    <location>
        <begin position="211"/>
        <end position="224"/>
    </location>
</feature>
<dbReference type="NCBIfam" id="TIGR02605">
    <property type="entry name" value="CxxC_CxxC_SSSS"/>
    <property type="match status" value="1"/>
</dbReference>
<dbReference type="AlphaFoldDB" id="A0A2P5P9I4"/>
<comment type="caution">
    <text evidence="3">The sequence shown here is derived from an EMBL/GenBank/DDBJ whole genome shotgun (WGS) entry which is preliminary data.</text>
</comment>
<name>A0A2P5P9I4_9CHLR</name>
<feature type="compositionally biased region" description="Basic and acidic residues" evidence="1">
    <location>
        <begin position="196"/>
        <end position="210"/>
    </location>
</feature>
<organism evidence="3 4">
    <name type="scientific">Dehalogenimonas etheniformans</name>
    <dbReference type="NCBI Taxonomy" id="1536648"/>
    <lineage>
        <taxon>Bacteria</taxon>
        <taxon>Bacillati</taxon>
        <taxon>Chloroflexota</taxon>
        <taxon>Dehalococcoidia</taxon>
        <taxon>Dehalococcoidales</taxon>
        <taxon>Dehalococcoidaceae</taxon>
        <taxon>Dehalogenimonas</taxon>
    </lineage>
</organism>
<protein>
    <submittedName>
        <fullName evidence="3">Zinc ribbon domain-containing protein</fullName>
    </submittedName>
</protein>
<gene>
    <name evidence="3" type="ORF">JP09_003540</name>
</gene>
<sequence length="224" mass="26676">MPIYEYICPKCRNTFELRRPFSECDAITNCPSCNAECDRILSAAFSQVMATPRDSYLLTQDKAKEKMWQSQRRAEDDKIKDPDPLKRWREERQQACGRGPEAWVEWAKEELVKQEKEKDEKTMKETAEKDYANWARKSTTVDPKEKERYWALGELQKMEAEEQARQEKMKWNPDTESWEEEKPGFDYPPVIKPTGQKKESRFDRKKVERSEESEDEIPEGEQYL</sequence>
<dbReference type="RefSeq" id="WP_102330433.1">
    <property type="nucleotide sequence ID" value="NZ_CP058566.2"/>
</dbReference>
<dbReference type="SMART" id="SM00834">
    <property type="entry name" value="CxxC_CXXC_SSSS"/>
    <property type="match status" value="1"/>
</dbReference>
<dbReference type="EMBL" id="JQAN02000006">
    <property type="protein sequence ID" value="PPD58947.1"/>
    <property type="molecule type" value="Genomic_DNA"/>
</dbReference>
<evidence type="ECO:0000313" key="4">
    <source>
        <dbReference type="Proteomes" id="UP000235653"/>
    </source>
</evidence>
<accession>A0A2P5P9I4</accession>
<keyword evidence="4" id="KW-1185">Reference proteome</keyword>
<dbReference type="Pfam" id="PF09723">
    <property type="entry name" value="Zn_ribbon_8"/>
    <property type="match status" value="1"/>
</dbReference>
<evidence type="ECO:0000313" key="3">
    <source>
        <dbReference type="EMBL" id="PPD58947.1"/>
    </source>
</evidence>
<evidence type="ECO:0000256" key="1">
    <source>
        <dbReference type="SAM" id="MobiDB-lite"/>
    </source>
</evidence>
<feature type="compositionally biased region" description="Basic and acidic residues" evidence="1">
    <location>
        <begin position="160"/>
        <end position="173"/>
    </location>
</feature>
<feature type="region of interest" description="Disordered" evidence="1">
    <location>
        <begin position="67"/>
        <end position="86"/>
    </location>
</feature>
<feature type="domain" description="Putative regulatory protein FmdB zinc ribbon" evidence="2">
    <location>
        <begin position="1"/>
        <end position="42"/>
    </location>
</feature>
<dbReference type="Proteomes" id="UP000235653">
    <property type="component" value="Unassembled WGS sequence"/>
</dbReference>
<proteinExistence type="predicted"/>
<dbReference type="InterPro" id="IPR013429">
    <property type="entry name" value="Regulatory_FmdB_Zinc_ribbon"/>
</dbReference>